<dbReference type="RefSeq" id="WP_099909653.1">
    <property type="nucleotide sequence ID" value="NZ_AWWI01000029.1"/>
</dbReference>
<comment type="similarity">
    <text evidence="1">Belongs to the thiolase-like superfamily. Chalcone/stilbene synthases family.</text>
</comment>
<protein>
    <submittedName>
        <fullName evidence="7">Chalcone synthase</fullName>
    </submittedName>
</protein>
<dbReference type="PANTHER" id="PTHR11877:SF99">
    <property type="entry name" value="1,3,6,8-TETRAHYDROXYNAPHTHALENE SYNTHASE"/>
    <property type="match status" value="1"/>
</dbReference>
<proteinExistence type="inferred from homology"/>
<evidence type="ECO:0000256" key="4">
    <source>
        <dbReference type="PIRSR" id="PIRSR000451-1"/>
    </source>
</evidence>
<feature type="domain" description="Chalcone/stilbene synthase N-terminal" evidence="5">
    <location>
        <begin position="49"/>
        <end position="202"/>
    </location>
</feature>
<evidence type="ECO:0000256" key="3">
    <source>
        <dbReference type="ARBA" id="ARBA00023315"/>
    </source>
</evidence>
<dbReference type="EMBL" id="AWWI01000029">
    <property type="protein sequence ID" value="PIL21601.1"/>
    <property type="molecule type" value="Genomic_DNA"/>
</dbReference>
<evidence type="ECO:0000256" key="2">
    <source>
        <dbReference type="ARBA" id="ARBA00022679"/>
    </source>
</evidence>
<dbReference type="CDD" id="cd00831">
    <property type="entry name" value="CHS_like"/>
    <property type="match status" value="1"/>
</dbReference>
<dbReference type="GO" id="GO:0016747">
    <property type="term" value="F:acyltransferase activity, transferring groups other than amino-acyl groups"/>
    <property type="evidence" value="ECO:0007669"/>
    <property type="project" value="InterPro"/>
</dbReference>
<dbReference type="Gene3D" id="3.40.47.10">
    <property type="match status" value="2"/>
</dbReference>
<dbReference type="InterPro" id="IPR011141">
    <property type="entry name" value="Polyketide_synthase_type-III"/>
</dbReference>
<name>A0A2G8RJL6_9RHOB</name>
<evidence type="ECO:0000259" key="6">
    <source>
        <dbReference type="Pfam" id="PF02797"/>
    </source>
</evidence>
<accession>A0A2G8RJL6</accession>
<comment type="caution">
    <text evidence="7">The sequence shown here is derived from an EMBL/GenBank/DDBJ whole genome shotgun (WGS) entry which is preliminary data.</text>
</comment>
<gene>
    <name evidence="7" type="ORF">P775_03600</name>
</gene>
<dbReference type="InterPro" id="IPR001099">
    <property type="entry name" value="Chalcone/stilbene_synt_N"/>
</dbReference>
<dbReference type="PIRSF" id="PIRSF000451">
    <property type="entry name" value="PKS_III"/>
    <property type="match status" value="1"/>
</dbReference>
<dbReference type="InterPro" id="IPR016039">
    <property type="entry name" value="Thiolase-like"/>
</dbReference>
<dbReference type="Pfam" id="PF00195">
    <property type="entry name" value="Chal_sti_synt_N"/>
    <property type="match status" value="1"/>
</dbReference>
<keyword evidence="3" id="KW-0012">Acyltransferase</keyword>
<dbReference type="Pfam" id="PF02797">
    <property type="entry name" value="Chal_sti_synt_C"/>
    <property type="match status" value="1"/>
</dbReference>
<dbReference type="AlphaFoldDB" id="A0A2G8RJL6"/>
<dbReference type="SUPFAM" id="SSF53901">
    <property type="entry name" value="Thiolase-like"/>
    <property type="match status" value="2"/>
</dbReference>
<evidence type="ECO:0000313" key="8">
    <source>
        <dbReference type="Proteomes" id="UP000231259"/>
    </source>
</evidence>
<dbReference type="Proteomes" id="UP000231259">
    <property type="component" value="Unassembled WGS sequence"/>
</dbReference>
<sequence length="354" mass="37359">MPVYLHSIAPALPPHCLKQADVQDRAATIFGRKYEHFDRLSASFANAGIDSRYSVVPIDWFAQAHNWQDRNAAYISGAKALFIDAANAALQEAGWSGSEVDCVVTVSSTGIATPTLDAQAFSEMGFRQDIMRIPLFGLGCAGGVSGLSVAQSIATARPGSKVLLVVVETCSLSFRSDRLQKADIIAAVLFGDGAAAACISSDKSSGKAVVELHPGYQTMWPKTLGIMGWDVDESGLGVVFDRSIPSFVKAEFAEATSKALNAANLNHNQIDRYVCHPGGAKVVDAIENALHLDQGSLDAERQTLRAAGNMSAPTVMFVMKAVLDAGTSGQMMACALGPGFTASYLPFHVTAKAA</sequence>
<dbReference type="InterPro" id="IPR012328">
    <property type="entry name" value="Chalcone/stilbene_synt_C"/>
</dbReference>
<evidence type="ECO:0000313" key="7">
    <source>
        <dbReference type="EMBL" id="PIL21601.1"/>
    </source>
</evidence>
<organism evidence="7 8">
    <name type="scientific">Puniceibacterium antarcticum</name>
    <dbReference type="NCBI Taxonomy" id="1206336"/>
    <lineage>
        <taxon>Bacteria</taxon>
        <taxon>Pseudomonadati</taxon>
        <taxon>Pseudomonadota</taxon>
        <taxon>Alphaproteobacteria</taxon>
        <taxon>Rhodobacterales</taxon>
        <taxon>Paracoccaceae</taxon>
        <taxon>Puniceibacterium</taxon>
    </lineage>
</organism>
<keyword evidence="8" id="KW-1185">Reference proteome</keyword>
<feature type="active site" description="Acyl-thioester intermediate" evidence="4">
    <location>
        <position position="140"/>
    </location>
</feature>
<dbReference type="OrthoDB" id="9786288at2"/>
<dbReference type="GO" id="GO:0030639">
    <property type="term" value="P:polyketide biosynthetic process"/>
    <property type="evidence" value="ECO:0007669"/>
    <property type="project" value="TreeGrafter"/>
</dbReference>
<evidence type="ECO:0000256" key="1">
    <source>
        <dbReference type="ARBA" id="ARBA00005531"/>
    </source>
</evidence>
<dbReference type="PANTHER" id="PTHR11877">
    <property type="entry name" value="HYDROXYMETHYLGLUTARYL-COA SYNTHASE"/>
    <property type="match status" value="1"/>
</dbReference>
<keyword evidence="2" id="KW-0808">Transferase</keyword>
<reference evidence="7 8" key="1">
    <citation type="submission" date="2013-09" db="EMBL/GenBank/DDBJ databases">
        <title>Genome sequencing of Phaeobacter antarcticus sp. nov. SM1211.</title>
        <authorList>
            <person name="Zhang X.-Y."/>
            <person name="Liu C."/>
            <person name="Chen X.-L."/>
            <person name="Xie B.-B."/>
            <person name="Qin Q.-L."/>
            <person name="Rong J.-C."/>
            <person name="Zhang Y.-Z."/>
        </authorList>
    </citation>
    <scope>NUCLEOTIDE SEQUENCE [LARGE SCALE GENOMIC DNA]</scope>
    <source>
        <strain evidence="7 8">SM1211</strain>
    </source>
</reference>
<feature type="domain" description="Chalcone/stilbene synthase C-terminal" evidence="6">
    <location>
        <begin position="211"/>
        <end position="331"/>
    </location>
</feature>
<evidence type="ECO:0000259" key="5">
    <source>
        <dbReference type="Pfam" id="PF00195"/>
    </source>
</evidence>